<evidence type="ECO:0000313" key="7">
    <source>
        <dbReference type="EMBL" id="MBJ8325974.1"/>
    </source>
</evidence>
<comment type="subcellular location">
    <subcellularLocation>
        <location evidence="6">Cell membrane</location>
        <topology evidence="6">Multi-pass membrane protein</topology>
    </subcellularLocation>
    <subcellularLocation>
        <location evidence="1">Membrane</location>
        <topology evidence="1">Multi-pass membrane protein</topology>
    </subcellularLocation>
</comment>
<feature type="transmembrane region" description="Helical" evidence="6">
    <location>
        <begin position="106"/>
        <end position="124"/>
    </location>
</feature>
<evidence type="ECO:0000256" key="5">
    <source>
        <dbReference type="ARBA" id="ARBA00023136"/>
    </source>
</evidence>
<evidence type="ECO:0000256" key="4">
    <source>
        <dbReference type="ARBA" id="ARBA00022989"/>
    </source>
</evidence>
<proteinExistence type="inferred from homology"/>
<protein>
    <recommendedName>
        <fullName evidence="6">Probable membrane transporter protein</fullName>
    </recommendedName>
</protein>
<dbReference type="RefSeq" id="WP_199575583.1">
    <property type="nucleotide sequence ID" value="NZ_JAENBO010000003.1"/>
</dbReference>
<gene>
    <name evidence="7" type="ORF">JHK62_04735</name>
</gene>
<keyword evidence="3 6" id="KW-0812">Transmembrane</keyword>
<name>A0ABS0ZJ05_9STRE</name>
<comment type="caution">
    <text evidence="7">The sequence shown here is derived from an EMBL/GenBank/DDBJ whole genome shotgun (WGS) entry which is preliminary data.</text>
</comment>
<feature type="transmembrane region" description="Helical" evidence="6">
    <location>
        <begin position="42"/>
        <end position="60"/>
    </location>
</feature>
<dbReference type="PANTHER" id="PTHR43701:SF2">
    <property type="entry name" value="MEMBRANE TRANSPORTER PROTEIN YJNA-RELATED"/>
    <property type="match status" value="1"/>
</dbReference>
<evidence type="ECO:0000256" key="3">
    <source>
        <dbReference type="ARBA" id="ARBA00022692"/>
    </source>
</evidence>
<dbReference type="InterPro" id="IPR051598">
    <property type="entry name" value="TSUP/Inactive_protease-like"/>
</dbReference>
<feature type="transmembrane region" description="Helical" evidence="6">
    <location>
        <begin position="239"/>
        <end position="257"/>
    </location>
</feature>
<evidence type="ECO:0000256" key="2">
    <source>
        <dbReference type="ARBA" id="ARBA00009142"/>
    </source>
</evidence>
<dbReference type="InterPro" id="IPR002781">
    <property type="entry name" value="TM_pro_TauE-like"/>
</dbReference>
<evidence type="ECO:0000313" key="8">
    <source>
        <dbReference type="Proteomes" id="UP000653045"/>
    </source>
</evidence>
<dbReference type="EMBL" id="JAENBO010000003">
    <property type="protein sequence ID" value="MBJ8325974.1"/>
    <property type="molecule type" value="Genomic_DNA"/>
</dbReference>
<evidence type="ECO:0000256" key="1">
    <source>
        <dbReference type="ARBA" id="ARBA00004141"/>
    </source>
</evidence>
<evidence type="ECO:0000256" key="6">
    <source>
        <dbReference type="RuleBase" id="RU363041"/>
    </source>
</evidence>
<feature type="transmembrane region" description="Helical" evidence="6">
    <location>
        <begin position="136"/>
        <end position="157"/>
    </location>
</feature>
<feature type="transmembrane region" description="Helical" evidence="6">
    <location>
        <begin position="72"/>
        <end position="94"/>
    </location>
</feature>
<sequence length="260" mass="28477">MIILIYILIVLFATTVGATTGLGGGIIIKPLFDVVGFHSVDEIGFFSSVAVFSMCIVSLYKQLRRGTAFNKTIVYSISFGSVIGGFLGEYLFQYAFEIWSNQQVKAVQASVLLVTLLVIFYYTLSKDKIKNLQITSKIGSVLIGLFLGMISVFLGIGGGPLNVSMLMFCFSFPIREAAFYSLATIFFSQLSKLGISVLGGSFIAYDLKIIPFLIITAFIGGLIGTRLNQSLPIKKIEQLYSLLIIFLILLSAYNVIVNML</sequence>
<feature type="transmembrane region" description="Helical" evidence="6">
    <location>
        <begin position="177"/>
        <end position="197"/>
    </location>
</feature>
<dbReference type="PANTHER" id="PTHR43701">
    <property type="entry name" value="MEMBRANE TRANSPORTER PROTEIN MJ0441-RELATED"/>
    <property type="match status" value="1"/>
</dbReference>
<accession>A0ABS0ZJ05</accession>
<keyword evidence="6" id="KW-1003">Cell membrane</keyword>
<keyword evidence="5 6" id="KW-0472">Membrane</keyword>
<keyword evidence="8" id="KW-1185">Reference proteome</keyword>
<organism evidence="7 8">
    <name type="scientific">Streptococcus pacificus</name>
    <dbReference type="NCBI Taxonomy" id="2740577"/>
    <lineage>
        <taxon>Bacteria</taxon>
        <taxon>Bacillati</taxon>
        <taxon>Bacillota</taxon>
        <taxon>Bacilli</taxon>
        <taxon>Lactobacillales</taxon>
        <taxon>Streptococcaceae</taxon>
        <taxon>Streptococcus</taxon>
    </lineage>
</organism>
<reference evidence="7 8" key="1">
    <citation type="journal article" date="2021" name="Int. J. Syst. Evol. Microbiol.">
        <title>Streptococcus vicugnae sp. nov., isolated from faeces of alpacas (Vicugna pacos) and cattle (Bos taurus), Streptococcus zalophi sp. nov., and Streptococcus pacificus sp. nov., isolated from respiratory tract of California sea lions (Zalophus californianus).</title>
        <authorList>
            <person name="Volokhov D.V."/>
            <person name="Zagorodnyaya T.A."/>
            <person name="Shen Z."/>
            <person name="Blom J."/>
            <person name="Furtak V.A."/>
            <person name="Eisenberg T."/>
            <person name="Fan P."/>
            <person name="Jeong K.C."/>
            <person name="Gao Y."/>
            <person name="Zhang S."/>
            <person name="Amselle M."/>
        </authorList>
    </citation>
    <scope>NUCLEOTIDE SEQUENCE [LARGE SCALE GENOMIC DNA]</scope>
    <source>
        <strain evidence="7 8">CSL7591</strain>
    </source>
</reference>
<keyword evidence="4 6" id="KW-1133">Transmembrane helix</keyword>
<dbReference type="Proteomes" id="UP000653045">
    <property type="component" value="Unassembled WGS sequence"/>
</dbReference>
<feature type="transmembrane region" description="Helical" evidence="6">
    <location>
        <begin position="209"/>
        <end position="227"/>
    </location>
</feature>
<comment type="similarity">
    <text evidence="2 6">Belongs to the 4-toluene sulfonate uptake permease (TSUP) (TC 2.A.102) family.</text>
</comment>
<dbReference type="Pfam" id="PF01925">
    <property type="entry name" value="TauE"/>
    <property type="match status" value="1"/>
</dbReference>